<dbReference type="AlphaFoldDB" id="A0AAC9RRV6"/>
<dbReference type="GO" id="GO:0046872">
    <property type="term" value="F:metal ion binding"/>
    <property type="evidence" value="ECO:0007669"/>
    <property type="project" value="UniProtKB-KW"/>
</dbReference>
<dbReference type="InterPro" id="IPR050963">
    <property type="entry name" value="Sirohydro_Cobaltochel/CbiX"/>
</dbReference>
<dbReference type="Pfam" id="PF01903">
    <property type="entry name" value="CbiX"/>
    <property type="match status" value="1"/>
</dbReference>
<dbReference type="SUPFAM" id="SSF53800">
    <property type="entry name" value="Chelatase"/>
    <property type="match status" value="1"/>
</dbReference>
<evidence type="ECO:0000313" key="3">
    <source>
        <dbReference type="EMBL" id="ARJ50554.1"/>
    </source>
</evidence>
<accession>A0AAC9RRV6</accession>
<name>A0AAC9RRV6_9STAP</name>
<dbReference type="CDD" id="cd03416">
    <property type="entry name" value="CbiX_SirB_N"/>
    <property type="match status" value="1"/>
</dbReference>
<evidence type="ECO:0000313" key="4">
    <source>
        <dbReference type="Proteomes" id="UP000242864"/>
    </source>
</evidence>
<keyword evidence="2" id="KW-0456">Lyase</keyword>
<gene>
    <name evidence="3" type="ORF">B5P37_04105</name>
</gene>
<dbReference type="RefSeq" id="WP_085237032.1">
    <property type="nucleotide sequence ID" value="NZ_CP020773.1"/>
</dbReference>
<evidence type="ECO:0000256" key="2">
    <source>
        <dbReference type="ARBA" id="ARBA00023239"/>
    </source>
</evidence>
<dbReference type="PANTHER" id="PTHR33542:SF3">
    <property type="entry name" value="SIROHYDROCHLORIN FERROCHELATASE, CHLOROPLASTIC"/>
    <property type="match status" value="1"/>
</dbReference>
<dbReference type="KEGG" id="slz:B5P37_04105"/>
<dbReference type="GO" id="GO:0016829">
    <property type="term" value="F:lyase activity"/>
    <property type="evidence" value="ECO:0007669"/>
    <property type="project" value="UniProtKB-KW"/>
</dbReference>
<dbReference type="Gene3D" id="3.40.50.1400">
    <property type="match status" value="2"/>
</dbReference>
<dbReference type="InterPro" id="IPR002762">
    <property type="entry name" value="CbiX-like"/>
</dbReference>
<protein>
    <submittedName>
        <fullName evidence="3">Sirohydrochlorin ferrochelatase</fullName>
    </submittedName>
</protein>
<sequence>MEKVILIVHGMRKGALNQTLTHFVTQLFENEAVDYELAFLESETVHLEAVIDMQVKAGATVVYLMPLLLFSASHYYEDIVNGKQIWEKRYPHVTFRLAQPLGTHPKMIDWVAQQIAHHQEQLTPKTCVIILAHGSHRYTQPAQALAIMARQLSTPDRPCYPCMVYGTYQYEQVLTEIAQQWDQLLIIPYFFYDGFLVQRTQQRILSLALPCTLTFTSAMNFHPVLKEVIFSRLVACKGGVECTRSS</sequence>
<reference evidence="3 4" key="1">
    <citation type="submission" date="2017-04" db="EMBL/GenBank/DDBJ databases">
        <authorList>
            <person name="Veseli I.A."/>
            <person name="Tang C."/>
            <person name="Pombert J.-F."/>
        </authorList>
    </citation>
    <scope>NUCLEOTIDE SEQUENCE [LARGE SCALE GENOMIC DNA]</scope>
    <source>
        <strain evidence="3 4">ATCC 700373</strain>
    </source>
</reference>
<dbReference type="Proteomes" id="UP000242864">
    <property type="component" value="Chromosome"/>
</dbReference>
<keyword evidence="1" id="KW-0479">Metal-binding</keyword>
<dbReference type="PANTHER" id="PTHR33542">
    <property type="entry name" value="SIROHYDROCHLORIN FERROCHELATASE, CHLOROPLASTIC"/>
    <property type="match status" value="1"/>
</dbReference>
<evidence type="ECO:0000256" key="1">
    <source>
        <dbReference type="ARBA" id="ARBA00022723"/>
    </source>
</evidence>
<dbReference type="EMBL" id="CP020773">
    <property type="protein sequence ID" value="ARJ50554.1"/>
    <property type="molecule type" value="Genomic_DNA"/>
</dbReference>
<proteinExistence type="predicted"/>
<organism evidence="3 4">
    <name type="scientific">Staphylococcus lutrae</name>
    <dbReference type="NCBI Taxonomy" id="155085"/>
    <lineage>
        <taxon>Bacteria</taxon>
        <taxon>Bacillati</taxon>
        <taxon>Bacillota</taxon>
        <taxon>Bacilli</taxon>
        <taxon>Bacillales</taxon>
        <taxon>Staphylococcaceae</taxon>
        <taxon>Staphylococcus</taxon>
    </lineage>
</organism>
<keyword evidence="4" id="KW-1185">Reference proteome</keyword>